<dbReference type="RefSeq" id="WP_133220859.1">
    <property type="nucleotide sequence ID" value="NZ_NRSG01000054.1"/>
</dbReference>
<dbReference type="InterPro" id="IPR045079">
    <property type="entry name" value="Oxoprolinase-like"/>
</dbReference>
<dbReference type="PANTHER" id="PTHR11365:SF23">
    <property type="entry name" value="HYPOTHETICAL 5-OXOPROLINASE (EUROFUNG)-RELATED"/>
    <property type="match status" value="1"/>
</dbReference>
<proteinExistence type="predicted"/>
<accession>A0ABS1CVF0</accession>
<comment type="caution">
    <text evidence="2">The sequence shown here is derived from an EMBL/GenBank/DDBJ whole genome shotgun (WGS) entry which is preliminary data.</text>
</comment>
<dbReference type="EMBL" id="NRSG01000054">
    <property type="protein sequence ID" value="MBK1658500.1"/>
    <property type="molecule type" value="Genomic_DNA"/>
</dbReference>
<reference evidence="2 3" key="1">
    <citation type="journal article" date="2020" name="Microorganisms">
        <title>Osmotic Adaptation and Compatible Solute Biosynthesis of Phototrophic Bacteria as Revealed from Genome Analyses.</title>
        <authorList>
            <person name="Imhoff J.F."/>
            <person name="Rahn T."/>
            <person name="Kunzel S."/>
            <person name="Keller A."/>
            <person name="Neulinger S.C."/>
        </authorList>
    </citation>
    <scope>NUCLEOTIDE SEQUENCE [LARGE SCALE GENOMIC DNA]</scope>
    <source>
        <strain evidence="2 3">DSM 15382</strain>
    </source>
</reference>
<gene>
    <name evidence="2" type="ORF">CKO45_09680</name>
</gene>
<name>A0ABS1CVF0_9PROT</name>
<dbReference type="Pfam" id="PF02538">
    <property type="entry name" value="Hydantoinase_B"/>
    <property type="match status" value="1"/>
</dbReference>
<feature type="domain" description="Hydantoinase B/oxoprolinase" evidence="1">
    <location>
        <begin position="4"/>
        <end position="522"/>
    </location>
</feature>
<evidence type="ECO:0000259" key="1">
    <source>
        <dbReference type="Pfam" id="PF02538"/>
    </source>
</evidence>
<protein>
    <submittedName>
        <fullName evidence="2">5-oxoprolinase</fullName>
    </submittedName>
</protein>
<dbReference type="PANTHER" id="PTHR11365">
    <property type="entry name" value="5-OXOPROLINASE RELATED"/>
    <property type="match status" value="1"/>
</dbReference>
<dbReference type="InterPro" id="IPR003692">
    <property type="entry name" value="Hydantoinase_B"/>
</dbReference>
<evidence type="ECO:0000313" key="2">
    <source>
        <dbReference type="EMBL" id="MBK1658500.1"/>
    </source>
</evidence>
<dbReference type="Proteomes" id="UP000697995">
    <property type="component" value="Unassembled WGS sequence"/>
</dbReference>
<keyword evidence="3" id="KW-1185">Reference proteome</keyword>
<evidence type="ECO:0000313" key="3">
    <source>
        <dbReference type="Proteomes" id="UP000697995"/>
    </source>
</evidence>
<sequence length="586" mass="63834">MQTDPIELELFRNALFSIADEMALTVHRTTYSAVLKDNMDYSTAFCDAEGRLVAQGLTLPSHLGSIPEALGAVMRRYGTTMAEGDIFVLNDPFEGGMHLPDIFLFQPIFVDGERVAIAATICHHTDVGGRVPGSNASDSTEIYQEGLRIPPLRLYTRGEPNETLHALIEKNVRVPVKVFGDLRAQLAACTIAERQFKALVARTGVEKTRFYMNELLDYAERLARAALRDLPDGEWSFEDHIDDDGVEVGKPIPLRVRVEKRGDRMLVDWTGTSPQVKGAINNTLSFTRSASYCGVKSILPANIPNNEGYFRVIEVVAPPGTVAHGVLPAACAARGLTGFRMVDCLFGALAQMLPDRVGAAGDGGNIGVSIGGYTPDRQPFIYVDFTCCAWGGRPFADGCDGNSHMFANMASPSIEVTETEQPIQITRYEFLPDTMGPGQYRGGAPFCREYRFLEQEGVLQVRADRRAFLPFGLQGGGAGAPSMNWLERDGKTEKLPSKFCITLKYGDVFRLDVPGGGGWGDPLAREPASVLRDARNGLVSVEAARRDYGVVIAPGWQVDVAATEALRAERRAGRGPLPAVTRERAA</sequence>
<organism evidence="2 3">
    <name type="scientific">Paracraurococcus ruber</name>
    <dbReference type="NCBI Taxonomy" id="77675"/>
    <lineage>
        <taxon>Bacteria</taxon>
        <taxon>Pseudomonadati</taxon>
        <taxon>Pseudomonadota</taxon>
        <taxon>Alphaproteobacteria</taxon>
        <taxon>Acetobacterales</taxon>
        <taxon>Roseomonadaceae</taxon>
        <taxon>Paracraurococcus</taxon>
    </lineage>
</organism>